<proteinExistence type="predicted"/>
<gene>
    <name evidence="1" type="ORF">RISK_002361</name>
</gene>
<dbReference type="Proteomes" id="UP000036367">
    <property type="component" value="Unassembled WGS sequence"/>
</dbReference>
<name>A0A0J1EJN8_RHOIS</name>
<dbReference type="EMBL" id="LECT01000017">
    <property type="protein sequence ID" value="KLU05729.1"/>
    <property type="molecule type" value="Genomic_DNA"/>
</dbReference>
<sequence>MGGRTKDDFGFRASFVHGMAEKVANHLVFAARWLGEGK</sequence>
<protein>
    <submittedName>
        <fullName evidence="1">Uncharacterized protein</fullName>
    </submittedName>
</protein>
<evidence type="ECO:0000313" key="2">
    <source>
        <dbReference type="Proteomes" id="UP000036367"/>
    </source>
</evidence>
<organism evidence="1 2">
    <name type="scientific">Rhodopirellula islandica</name>
    <dbReference type="NCBI Taxonomy" id="595434"/>
    <lineage>
        <taxon>Bacteria</taxon>
        <taxon>Pseudomonadati</taxon>
        <taxon>Planctomycetota</taxon>
        <taxon>Planctomycetia</taxon>
        <taxon>Pirellulales</taxon>
        <taxon>Pirellulaceae</taxon>
        <taxon>Rhodopirellula</taxon>
    </lineage>
</organism>
<keyword evidence="2" id="KW-1185">Reference proteome</keyword>
<comment type="caution">
    <text evidence="1">The sequence shown here is derived from an EMBL/GenBank/DDBJ whole genome shotgun (WGS) entry which is preliminary data.</text>
</comment>
<evidence type="ECO:0000313" key="1">
    <source>
        <dbReference type="EMBL" id="KLU05729.1"/>
    </source>
</evidence>
<dbReference type="AlphaFoldDB" id="A0A0J1EJN8"/>
<accession>A0A0J1EJN8</accession>
<reference evidence="1" key="1">
    <citation type="submission" date="2015-05" db="EMBL/GenBank/DDBJ databases">
        <title>Permanent draft genome of Rhodopirellula islandicus K833.</title>
        <authorList>
            <person name="Kizina J."/>
            <person name="Richter M."/>
            <person name="Glockner F.O."/>
            <person name="Harder J."/>
        </authorList>
    </citation>
    <scope>NUCLEOTIDE SEQUENCE [LARGE SCALE GENOMIC DNA]</scope>
    <source>
        <strain evidence="1">K833</strain>
    </source>
</reference>